<feature type="chain" id="PRO_5026843568" evidence="2">
    <location>
        <begin position="23"/>
        <end position="187"/>
    </location>
</feature>
<organism evidence="4 5">
    <name type="scientific">Thalassovita mangrovi</name>
    <dbReference type="NCBI Taxonomy" id="2692236"/>
    <lineage>
        <taxon>Bacteria</taxon>
        <taxon>Pseudomonadati</taxon>
        <taxon>Pseudomonadota</taxon>
        <taxon>Alphaproteobacteria</taxon>
        <taxon>Rhodobacterales</taxon>
        <taxon>Roseobacteraceae</taxon>
        <taxon>Thalassovita</taxon>
    </lineage>
</organism>
<keyword evidence="5" id="KW-1185">Reference proteome</keyword>
<evidence type="ECO:0000313" key="4">
    <source>
        <dbReference type="EMBL" id="MYM57238.1"/>
    </source>
</evidence>
<dbReference type="PROSITE" id="PS00194">
    <property type="entry name" value="THIOREDOXIN_1"/>
    <property type="match status" value="1"/>
</dbReference>
<dbReference type="GO" id="GO:0015036">
    <property type="term" value="F:disulfide oxidoreductase activity"/>
    <property type="evidence" value="ECO:0007669"/>
    <property type="project" value="UniProtKB-ARBA"/>
</dbReference>
<keyword evidence="2" id="KW-0732">Signal</keyword>
<dbReference type="CDD" id="cd02966">
    <property type="entry name" value="TlpA_like_family"/>
    <property type="match status" value="1"/>
</dbReference>
<dbReference type="InterPro" id="IPR050553">
    <property type="entry name" value="Thioredoxin_ResA/DsbE_sf"/>
</dbReference>
<dbReference type="PANTHER" id="PTHR42852">
    <property type="entry name" value="THIOL:DISULFIDE INTERCHANGE PROTEIN DSBE"/>
    <property type="match status" value="1"/>
</dbReference>
<dbReference type="Gene3D" id="3.40.30.10">
    <property type="entry name" value="Glutaredoxin"/>
    <property type="match status" value="1"/>
</dbReference>
<sequence length="187" mass="20442">MRKFVSLVLYTALMLGANVSQANEADTLRDLRQGDMKKLILHSAPKEKPQVAFQTEDGGTATLADYRGKYVLVNFWATWCAPCRAEMPMLDALQGTYGGEDFEVVTIAAGRNPVPAMKKFFAEAGVENLPLHRDPKQQLARAMGVIGLPLSVLMDREGREIGRLIGDADWNGEDAHVLIEALIGAAN</sequence>
<evidence type="ECO:0000259" key="3">
    <source>
        <dbReference type="PROSITE" id="PS51352"/>
    </source>
</evidence>
<reference evidence="4 5" key="1">
    <citation type="submission" date="2020-01" db="EMBL/GenBank/DDBJ databases">
        <authorList>
            <person name="Chen S."/>
        </authorList>
    </citation>
    <scope>NUCLEOTIDE SEQUENCE [LARGE SCALE GENOMIC DNA]</scope>
    <source>
        <strain evidence="4 5">GS-10</strain>
    </source>
</reference>
<protein>
    <submittedName>
        <fullName evidence="4">Redoxin domain-containing protein</fullName>
    </submittedName>
</protein>
<name>A0A6L8LMG2_9RHOB</name>
<keyword evidence="1" id="KW-0676">Redox-active center</keyword>
<dbReference type="EMBL" id="WWEN01000010">
    <property type="protein sequence ID" value="MYM57238.1"/>
    <property type="molecule type" value="Genomic_DNA"/>
</dbReference>
<dbReference type="PANTHER" id="PTHR42852:SF17">
    <property type="entry name" value="THIOREDOXIN-LIKE PROTEIN HI_1115"/>
    <property type="match status" value="1"/>
</dbReference>
<proteinExistence type="predicted"/>
<feature type="signal peptide" evidence="2">
    <location>
        <begin position="1"/>
        <end position="22"/>
    </location>
</feature>
<dbReference type="Pfam" id="PF00578">
    <property type="entry name" value="AhpC-TSA"/>
    <property type="match status" value="1"/>
</dbReference>
<dbReference type="AlphaFoldDB" id="A0A6L8LMG2"/>
<dbReference type="InterPro" id="IPR013766">
    <property type="entry name" value="Thioredoxin_domain"/>
</dbReference>
<dbReference type="InterPro" id="IPR017937">
    <property type="entry name" value="Thioredoxin_CS"/>
</dbReference>
<dbReference type="GO" id="GO:0016209">
    <property type="term" value="F:antioxidant activity"/>
    <property type="evidence" value="ECO:0007669"/>
    <property type="project" value="InterPro"/>
</dbReference>
<evidence type="ECO:0000256" key="1">
    <source>
        <dbReference type="ARBA" id="ARBA00023284"/>
    </source>
</evidence>
<accession>A0A6L8LMG2</accession>
<gene>
    <name evidence="4" type="ORF">GR167_18115</name>
</gene>
<evidence type="ECO:0000256" key="2">
    <source>
        <dbReference type="SAM" id="SignalP"/>
    </source>
</evidence>
<dbReference type="PROSITE" id="PS51352">
    <property type="entry name" value="THIOREDOXIN_2"/>
    <property type="match status" value="1"/>
</dbReference>
<dbReference type="InterPro" id="IPR036249">
    <property type="entry name" value="Thioredoxin-like_sf"/>
</dbReference>
<dbReference type="SUPFAM" id="SSF52833">
    <property type="entry name" value="Thioredoxin-like"/>
    <property type="match status" value="1"/>
</dbReference>
<comment type="caution">
    <text evidence="4">The sequence shown here is derived from an EMBL/GenBank/DDBJ whole genome shotgun (WGS) entry which is preliminary data.</text>
</comment>
<dbReference type="InterPro" id="IPR000866">
    <property type="entry name" value="AhpC/TSA"/>
</dbReference>
<dbReference type="Proteomes" id="UP000479043">
    <property type="component" value="Unassembled WGS sequence"/>
</dbReference>
<feature type="domain" description="Thioredoxin" evidence="3">
    <location>
        <begin position="42"/>
        <end position="184"/>
    </location>
</feature>
<evidence type="ECO:0000313" key="5">
    <source>
        <dbReference type="Proteomes" id="UP000479043"/>
    </source>
</evidence>